<dbReference type="SUPFAM" id="SSF51735">
    <property type="entry name" value="NAD(P)-binding Rossmann-fold domains"/>
    <property type="match status" value="1"/>
</dbReference>
<sequence>MQATHSLASRPLRVQRRSVLCRCESNGAKKKVVVLGGTGRVGSATAVSLIDNFSQQYEITVASRSQESFDKICELRPGLKNARFAPCDITNKESIKALIAGTDLVLHTAGPFQHSKNFNVIEAALETKTPYIDVCDDTHYSQGIKGYHDQAVAAGIPALTTAGIYPGTSNVMAAHIVSISRGEYDENWNYKQPAAGEGIEPTMLRYSYYTAGSGGAGPTILETSFLLAGEQCTVYKEGQAYQLPPISNRREVDFGPVFKEGQAYQLPPISNRREVDFGPGIGRKGVYLYNLPEVMSAFKYIKVPGVSARFGTDPFIWNWAMWLVARLCPPQFLQDRSQVRWLARLSDPWVRIVDKIIGEAVGMRVEVDFEGGKNASGIYVHKKLPEAMGNSVAAFAHAVLSGQSQPGVWYPEEKEALADRRAFLQYAAKGCTRFDLNRPAWALESDVKQLGGLIYW</sequence>
<reference evidence="2 3" key="1">
    <citation type="submission" date="2023-05" db="EMBL/GenBank/DDBJ databases">
        <title>A 100% complete, gapless, phased diploid assembly of the Scenedesmus obliquus UTEX 3031 genome.</title>
        <authorList>
            <person name="Biondi T.C."/>
            <person name="Hanschen E.R."/>
            <person name="Kwon T."/>
            <person name="Eng W."/>
            <person name="Kruse C.P.S."/>
            <person name="Koehler S.I."/>
            <person name="Kunde Y."/>
            <person name="Gleasner C.D."/>
            <person name="You Mak K.T."/>
            <person name="Polle J."/>
            <person name="Hovde B.T."/>
            <person name="Starkenburg S.R."/>
        </authorList>
    </citation>
    <scope>NUCLEOTIDE SEQUENCE [LARGE SCALE GENOMIC DNA]</scope>
    <source>
        <strain evidence="2 3">DOE0152z</strain>
    </source>
</reference>
<evidence type="ECO:0000313" key="3">
    <source>
        <dbReference type="Proteomes" id="UP001244341"/>
    </source>
</evidence>
<dbReference type="Proteomes" id="UP001244341">
    <property type="component" value="Chromosome 11b"/>
</dbReference>
<keyword evidence="3" id="KW-1185">Reference proteome</keyword>
<protein>
    <recommendedName>
        <fullName evidence="1">Saccharopine dehydrogenase NADP binding domain-containing protein</fullName>
    </recommendedName>
</protein>
<name>A0ABY8UG49_TETOB</name>
<dbReference type="InterPro" id="IPR036291">
    <property type="entry name" value="NAD(P)-bd_dom_sf"/>
</dbReference>
<dbReference type="PANTHER" id="PTHR43796:SF2">
    <property type="entry name" value="CARBOXYNORSPERMIDINE SYNTHASE"/>
    <property type="match status" value="1"/>
</dbReference>
<evidence type="ECO:0000259" key="1">
    <source>
        <dbReference type="Pfam" id="PF03435"/>
    </source>
</evidence>
<dbReference type="PANTHER" id="PTHR43796">
    <property type="entry name" value="CARBOXYNORSPERMIDINE SYNTHASE"/>
    <property type="match status" value="1"/>
</dbReference>
<evidence type="ECO:0000313" key="2">
    <source>
        <dbReference type="EMBL" id="WIA20029.1"/>
    </source>
</evidence>
<dbReference type="Pfam" id="PF03435">
    <property type="entry name" value="Sacchrp_dh_NADP"/>
    <property type="match status" value="1"/>
</dbReference>
<feature type="domain" description="Saccharopine dehydrogenase NADP binding" evidence="1">
    <location>
        <begin position="32"/>
        <end position="158"/>
    </location>
</feature>
<dbReference type="Gene3D" id="3.40.50.720">
    <property type="entry name" value="NAD(P)-binding Rossmann-like Domain"/>
    <property type="match status" value="1"/>
</dbReference>
<proteinExistence type="predicted"/>
<accession>A0ABY8UG49</accession>
<organism evidence="2 3">
    <name type="scientific">Tetradesmus obliquus</name>
    <name type="common">Green alga</name>
    <name type="synonym">Acutodesmus obliquus</name>
    <dbReference type="NCBI Taxonomy" id="3088"/>
    <lineage>
        <taxon>Eukaryota</taxon>
        <taxon>Viridiplantae</taxon>
        <taxon>Chlorophyta</taxon>
        <taxon>core chlorophytes</taxon>
        <taxon>Chlorophyceae</taxon>
        <taxon>CS clade</taxon>
        <taxon>Sphaeropleales</taxon>
        <taxon>Scenedesmaceae</taxon>
        <taxon>Tetradesmus</taxon>
    </lineage>
</organism>
<dbReference type="EMBL" id="CP126218">
    <property type="protein sequence ID" value="WIA20029.1"/>
    <property type="molecule type" value="Genomic_DNA"/>
</dbReference>
<dbReference type="InterPro" id="IPR005097">
    <property type="entry name" value="Sacchrp_dh_NADP-bd"/>
</dbReference>
<gene>
    <name evidence="2" type="ORF">OEZ85_005897</name>
</gene>